<organism evidence="1">
    <name type="scientific">marine sediment metagenome</name>
    <dbReference type="NCBI Taxonomy" id="412755"/>
    <lineage>
        <taxon>unclassified sequences</taxon>
        <taxon>metagenomes</taxon>
        <taxon>ecological metagenomes</taxon>
    </lineage>
</organism>
<sequence length="444" mass="51590">MPFKSFFDSPENYKNKFDFYDQGGSPLLLQKLIETIEQQKNDIEEINISWYLYNNSLLHKYLKNISESGIKVNVITIPLEGYDNTKPQPLENLETGKKSNDSFTKYSLARKIFSEAYHSKIHPNFNVYFFSHLYVRSAYINKFSRGSLPYSLHIKSAYIKKKDGFILLLSSSNLAVRDLVKHESMVCIEDEPNYEEPTKDFYKHLLANSTHIKDYNESLNTSCNSYEKIDFKESSSIFITSPFYYNSANILDATLAKYILSAKERIIICAQHLAAFNYQFNAKHHSVIKENETRQGILGTVINMANTGVSVTFLSQTFAPLTEDKEKFKDIKFRKPTNTSKFQIFYGELTKTKNIQYFVNESLHSKFIIIDNLLIYCSYNFTPTQFIFLDNVNIPKFKNMPDISYEGIHCEVGMHVVIEDINTVKAFEKNIEDIKRKKETIQIK</sequence>
<evidence type="ECO:0000313" key="1">
    <source>
        <dbReference type="EMBL" id="KKO01302.1"/>
    </source>
</evidence>
<evidence type="ECO:0008006" key="2">
    <source>
        <dbReference type="Google" id="ProtNLM"/>
    </source>
</evidence>
<gene>
    <name evidence="1" type="ORF">LCGC14_0118900</name>
</gene>
<dbReference type="Gene3D" id="3.30.870.10">
    <property type="entry name" value="Endonuclease Chain A"/>
    <property type="match status" value="1"/>
</dbReference>
<protein>
    <recommendedName>
        <fullName evidence="2">PLD phosphodiesterase domain-containing protein</fullName>
    </recommendedName>
</protein>
<proteinExistence type="predicted"/>
<reference evidence="1" key="1">
    <citation type="journal article" date="2015" name="Nature">
        <title>Complex archaea that bridge the gap between prokaryotes and eukaryotes.</title>
        <authorList>
            <person name="Spang A."/>
            <person name="Saw J.H."/>
            <person name="Jorgensen S.L."/>
            <person name="Zaremba-Niedzwiedzka K."/>
            <person name="Martijn J."/>
            <person name="Lind A.E."/>
            <person name="van Eijk R."/>
            <person name="Schleper C."/>
            <person name="Guy L."/>
            <person name="Ettema T.J."/>
        </authorList>
    </citation>
    <scope>NUCLEOTIDE SEQUENCE</scope>
</reference>
<name>A0A0F9XPF5_9ZZZZ</name>
<comment type="caution">
    <text evidence="1">The sequence shown here is derived from an EMBL/GenBank/DDBJ whole genome shotgun (WGS) entry which is preliminary data.</text>
</comment>
<accession>A0A0F9XPF5</accession>
<dbReference type="SUPFAM" id="SSF56024">
    <property type="entry name" value="Phospholipase D/nuclease"/>
    <property type="match status" value="2"/>
</dbReference>
<dbReference type="EMBL" id="LAZR01000036">
    <property type="protein sequence ID" value="KKO01302.1"/>
    <property type="molecule type" value="Genomic_DNA"/>
</dbReference>
<dbReference type="AlphaFoldDB" id="A0A0F9XPF5"/>